<comment type="caution">
    <text evidence="3">The sequence shown here is derived from an EMBL/GenBank/DDBJ whole genome shotgun (WGS) entry which is preliminary data.</text>
</comment>
<dbReference type="EMBL" id="JBHSBV010000006">
    <property type="protein sequence ID" value="MFC4202775.1"/>
    <property type="molecule type" value="Genomic_DNA"/>
</dbReference>
<evidence type="ECO:0000256" key="1">
    <source>
        <dbReference type="ARBA" id="ARBA00006987"/>
    </source>
</evidence>
<feature type="signal peptide" evidence="2">
    <location>
        <begin position="1"/>
        <end position="29"/>
    </location>
</feature>
<gene>
    <name evidence="3" type="ORF">ACFOY1_17620</name>
</gene>
<sequence>MNQSRRQFNRLGMGLGMLAGAAPAAFARAADAAAHYPSHPVRLVIPFAPGGGTDIIGRAVAQKLSETWKQSIIPENRPGANSTIGLALIAKSEPDGYSLGMITASATVNVTLQGHQLPYDLLRDFAPITQITAQPYLLVVNPKLPVKNVADLIALARQRAAQKAKPLTYGSSGIGGLSHLSGALFSSMAKIPLTHVPYKGGSPAMTAVVSGEIDMLFSTRLQANAMLHAGRLRPLAVSTAKRSAASPELPTMSQAGVPGFEVTDWYGMLAPAHTPAAIVEKINHQIVRTLKLPDIAARMSTDGSEPVGSSPAQFATHIRTQVEKWRKLITQLGIHT</sequence>
<feature type="chain" id="PRO_5045966716" evidence="2">
    <location>
        <begin position="30"/>
        <end position="336"/>
    </location>
</feature>
<keyword evidence="2" id="KW-0732">Signal</keyword>
<dbReference type="Pfam" id="PF03401">
    <property type="entry name" value="TctC"/>
    <property type="match status" value="1"/>
</dbReference>
<evidence type="ECO:0000313" key="3">
    <source>
        <dbReference type="EMBL" id="MFC4202775.1"/>
    </source>
</evidence>
<dbReference type="InterPro" id="IPR006311">
    <property type="entry name" value="TAT_signal"/>
</dbReference>
<accession>A0ABV8P0R9</accession>
<organism evidence="3 4">
    <name type="scientific">Candidimonas humi</name>
    <dbReference type="NCBI Taxonomy" id="683355"/>
    <lineage>
        <taxon>Bacteria</taxon>
        <taxon>Pseudomonadati</taxon>
        <taxon>Pseudomonadota</taxon>
        <taxon>Betaproteobacteria</taxon>
        <taxon>Burkholderiales</taxon>
        <taxon>Alcaligenaceae</taxon>
        <taxon>Candidimonas</taxon>
    </lineage>
</organism>
<dbReference type="CDD" id="cd13578">
    <property type="entry name" value="PBP2_Bug27"/>
    <property type="match status" value="1"/>
</dbReference>
<dbReference type="PANTHER" id="PTHR42928">
    <property type="entry name" value="TRICARBOXYLATE-BINDING PROTEIN"/>
    <property type="match status" value="1"/>
</dbReference>
<dbReference type="PROSITE" id="PS51318">
    <property type="entry name" value="TAT"/>
    <property type="match status" value="1"/>
</dbReference>
<evidence type="ECO:0000256" key="2">
    <source>
        <dbReference type="SAM" id="SignalP"/>
    </source>
</evidence>
<dbReference type="Proteomes" id="UP001595848">
    <property type="component" value="Unassembled WGS sequence"/>
</dbReference>
<reference evidence="4" key="1">
    <citation type="journal article" date="2019" name="Int. J. Syst. Evol. Microbiol.">
        <title>The Global Catalogue of Microorganisms (GCM) 10K type strain sequencing project: providing services to taxonomists for standard genome sequencing and annotation.</title>
        <authorList>
            <consortium name="The Broad Institute Genomics Platform"/>
            <consortium name="The Broad Institute Genome Sequencing Center for Infectious Disease"/>
            <person name="Wu L."/>
            <person name="Ma J."/>
        </authorList>
    </citation>
    <scope>NUCLEOTIDE SEQUENCE [LARGE SCALE GENOMIC DNA]</scope>
    <source>
        <strain evidence="4">LMG 24813</strain>
    </source>
</reference>
<proteinExistence type="inferred from homology"/>
<evidence type="ECO:0000313" key="4">
    <source>
        <dbReference type="Proteomes" id="UP001595848"/>
    </source>
</evidence>
<dbReference type="InterPro" id="IPR005064">
    <property type="entry name" value="BUG"/>
</dbReference>
<comment type="similarity">
    <text evidence="1">Belongs to the UPF0065 (bug) family.</text>
</comment>
<name>A0ABV8P0R9_9BURK</name>
<dbReference type="RefSeq" id="WP_217966257.1">
    <property type="nucleotide sequence ID" value="NZ_JAHTBN010000011.1"/>
</dbReference>
<dbReference type="PANTHER" id="PTHR42928:SF5">
    <property type="entry name" value="BLR1237 PROTEIN"/>
    <property type="match status" value="1"/>
</dbReference>
<keyword evidence="4" id="KW-1185">Reference proteome</keyword>
<dbReference type="PIRSF" id="PIRSF017082">
    <property type="entry name" value="YflP"/>
    <property type="match status" value="1"/>
</dbReference>
<protein>
    <submittedName>
        <fullName evidence="3">Tripartite tricarboxylate transporter substrate binding protein</fullName>
    </submittedName>
</protein>